<feature type="compositionally biased region" description="Basic residues" evidence="1">
    <location>
        <begin position="169"/>
        <end position="180"/>
    </location>
</feature>
<dbReference type="AlphaFoldDB" id="A0AAW0XUF3"/>
<feature type="region of interest" description="Disordered" evidence="1">
    <location>
        <begin position="461"/>
        <end position="483"/>
    </location>
</feature>
<dbReference type="Proteomes" id="UP001445076">
    <property type="component" value="Unassembled WGS sequence"/>
</dbReference>
<name>A0AAW0XUF3_CHEQU</name>
<comment type="caution">
    <text evidence="2">The sequence shown here is derived from an EMBL/GenBank/DDBJ whole genome shotgun (WGS) entry which is preliminary data.</text>
</comment>
<feature type="region of interest" description="Disordered" evidence="1">
    <location>
        <begin position="1"/>
        <end position="35"/>
    </location>
</feature>
<feature type="compositionally biased region" description="Basic and acidic residues" evidence="1">
    <location>
        <begin position="732"/>
        <end position="741"/>
    </location>
</feature>
<accession>A0AAW0XUF3</accession>
<feature type="compositionally biased region" description="Basic residues" evidence="1">
    <location>
        <begin position="230"/>
        <end position="246"/>
    </location>
</feature>
<feature type="region of interest" description="Disordered" evidence="1">
    <location>
        <begin position="47"/>
        <end position="187"/>
    </location>
</feature>
<feature type="region of interest" description="Disordered" evidence="1">
    <location>
        <begin position="202"/>
        <end position="259"/>
    </location>
</feature>
<evidence type="ECO:0000313" key="2">
    <source>
        <dbReference type="EMBL" id="KAK8748168.1"/>
    </source>
</evidence>
<feature type="compositionally biased region" description="Low complexity" evidence="1">
    <location>
        <begin position="393"/>
        <end position="402"/>
    </location>
</feature>
<organism evidence="2 3">
    <name type="scientific">Cherax quadricarinatus</name>
    <name type="common">Australian red claw crayfish</name>
    <dbReference type="NCBI Taxonomy" id="27406"/>
    <lineage>
        <taxon>Eukaryota</taxon>
        <taxon>Metazoa</taxon>
        <taxon>Ecdysozoa</taxon>
        <taxon>Arthropoda</taxon>
        <taxon>Crustacea</taxon>
        <taxon>Multicrustacea</taxon>
        <taxon>Malacostraca</taxon>
        <taxon>Eumalacostraca</taxon>
        <taxon>Eucarida</taxon>
        <taxon>Decapoda</taxon>
        <taxon>Pleocyemata</taxon>
        <taxon>Astacidea</taxon>
        <taxon>Parastacoidea</taxon>
        <taxon>Parastacidae</taxon>
        <taxon>Cherax</taxon>
    </lineage>
</organism>
<feature type="compositionally biased region" description="Basic residues" evidence="1">
    <location>
        <begin position="302"/>
        <end position="313"/>
    </location>
</feature>
<gene>
    <name evidence="2" type="ORF">OTU49_016344</name>
</gene>
<feature type="compositionally biased region" description="Basic residues" evidence="1">
    <location>
        <begin position="151"/>
        <end position="161"/>
    </location>
</feature>
<feature type="region of interest" description="Disordered" evidence="1">
    <location>
        <begin position="296"/>
        <end position="428"/>
    </location>
</feature>
<feature type="compositionally biased region" description="Basic and acidic residues" evidence="1">
    <location>
        <begin position="18"/>
        <end position="29"/>
    </location>
</feature>
<feature type="compositionally biased region" description="Basic and acidic residues" evidence="1">
    <location>
        <begin position="248"/>
        <end position="259"/>
    </location>
</feature>
<feature type="compositionally biased region" description="Polar residues" evidence="1">
    <location>
        <begin position="461"/>
        <end position="471"/>
    </location>
</feature>
<feature type="compositionally biased region" description="Basic residues" evidence="1">
    <location>
        <begin position="127"/>
        <end position="136"/>
    </location>
</feature>
<proteinExistence type="predicted"/>
<dbReference type="EMBL" id="JARKIK010000013">
    <property type="protein sequence ID" value="KAK8748168.1"/>
    <property type="molecule type" value="Genomic_DNA"/>
</dbReference>
<feature type="region of interest" description="Disordered" evidence="1">
    <location>
        <begin position="732"/>
        <end position="753"/>
    </location>
</feature>
<reference evidence="2 3" key="1">
    <citation type="journal article" date="2024" name="BMC Genomics">
        <title>Genome assembly of redclaw crayfish (Cherax quadricarinatus) provides insights into its immune adaptation and hypoxia tolerance.</title>
        <authorList>
            <person name="Liu Z."/>
            <person name="Zheng J."/>
            <person name="Li H."/>
            <person name="Fang K."/>
            <person name="Wang S."/>
            <person name="He J."/>
            <person name="Zhou D."/>
            <person name="Weng S."/>
            <person name="Chi M."/>
            <person name="Gu Z."/>
            <person name="He J."/>
            <person name="Li F."/>
            <person name="Wang M."/>
        </authorList>
    </citation>
    <scope>NUCLEOTIDE SEQUENCE [LARGE SCALE GENOMIC DNA]</scope>
    <source>
        <strain evidence="2">ZL_2023a</strain>
    </source>
</reference>
<evidence type="ECO:0000256" key="1">
    <source>
        <dbReference type="SAM" id="MobiDB-lite"/>
    </source>
</evidence>
<feature type="compositionally biased region" description="Basic and acidic residues" evidence="1">
    <location>
        <begin position="85"/>
        <end position="96"/>
    </location>
</feature>
<feature type="compositionally biased region" description="Low complexity" evidence="1">
    <location>
        <begin position="110"/>
        <end position="124"/>
    </location>
</feature>
<protein>
    <submittedName>
        <fullName evidence="2">Uncharacterized protein</fullName>
    </submittedName>
</protein>
<keyword evidence="3" id="KW-1185">Reference proteome</keyword>
<evidence type="ECO:0000313" key="3">
    <source>
        <dbReference type="Proteomes" id="UP001445076"/>
    </source>
</evidence>
<sequence>MPSRRYQRRIVEGAQDTPRVEDVEVKPETRNTIQLPTPVATVSHMYRSTSMTLAPRSDSPRSTRSAPYPAGVTAGGTVTLIGGRNGEHRSRGESPRSVHSATPASHTYGVSRRTSSVDSQSSVDSRGHRRHRRSRGRSSDGESEASSKCSSRGHRRHRHRHHSDDSDHHRHRHRRRRHKSGGNMVNSDTQWAQVQAGEVQVRGSTATVRDLSHKSGYQPSGVDTEADSHHHQHSNKKRHRKHRSRSRSPSEVKNTRLPDELRRHLEFDLQKTQGLTEAELKEIPYTKVETAKTIKIKYTSPKTKRHKSPRRSKSNSSDRKATPPADGESPPPPYTPSPASKTNTLPKASHKDNSDEVTGARTPDGSGMVSSNLRPPGPRSVQAPVSRVKSSESHSSGGNSTRGSGGDSPGVFGSHSDSGNSSGAAKTCASTSTSTCASYGFTSSSSHKPVMVNGPSVKALVTNSANGSSPTLGHEASSPDSSAFMEETSGGFVSSNGYMPSSAAVLKNVTNERGSHFTAVLKPQPSPQSSVTSGISVGSSSASTAVVSDTNSYQSGNFDHVHIAVNGKIRSGKKSESIGGSYINGNTMTCLALNGNLQKSKGMIPLSEEFIHISSKTNSSIQNSTSNFTNGNENTFKSDYIGGSLSEHITSLGGGKGTGHLKTFNNGHINGYINGLTKNHCNGYMNRSFEVESKNNKNVTFKVDSSQIRNSKGNGINIMVNTKMEESYLKGEYKKDSKGKLGGEAADEISTEL</sequence>